<evidence type="ECO:0000313" key="4">
    <source>
        <dbReference type="Proteomes" id="UP001162131"/>
    </source>
</evidence>
<gene>
    <name evidence="3" type="ORF">BSTOLATCC_MIC9704</name>
</gene>
<protein>
    <submittedName>
        <fullName evidence="3">Uncharacterized protein</fullName>
    </submittedName>
</protein>
<dbReference type="Proteomes" id="UP001162131">
    <property type="component" value="Unassembled WGS sequence"/>
</dbReference>
<comment type="similarity">
    <text evidence="1">Belongs to the CFAP97 family.</text>
</comment>
<organism evidence="3 4">
    <name type="scientific">Blepharisma stoltei</name>
    <dbReference type="NCBI Taxonomy" id="1481888"/>
    <lineage>
        <taxon>Eukaryota</taxon>
        <taxon>Sar</taxon>
        <taxon>Alveolata</taxon>
        <taxon>Ciliophora</taxon>
        <taxon>Postciliodesmatophora</taxon>
        <taxon>Heterotrichea</taxon>
        <taxon>Heterotrichida</taxon>
        <taxon>Blepharismidae</taxon>
        <taxon>Blepharisma</taxon>
    </lineage>
</organism>
<feature type="compositionally biased region" description="Polar residues" evidence="2">
    <location>
        <begin position="194"/>
        <end position="205"/>
    </location>
</feature>
<dbReference type="PANTHER" id="PTHR33768:SF3">
    <property type="entry name" value="MIP11318P"/>
    <property type="match status" value="1"/>
</dbReference>
<dbReference type="InterPro" id="IPR038792">
    <property type="entry name" value="CFAP97D1/2"/>
</dbReference>
<dbReference type="EMBL" id="CAJZBQ010000011">
    <property type="protein sequence ID" value="CAG9313903.1"/>
    <property type="molecule type" value="Genomic_DNA"/>
</dbReference>
<evidence type="ECO:0000256" key="2">
    <source>
        <dbReference type="SAM" id="MobiDB-lite"/>
    </source>
</evidence>
<proteinExistence type="inferred from homology"/>
<name>A0AAU9IK74_9CILI</name>
<evidence type="ECO:0000313" key="3">
    <source>
        <dbReference type="EMBL" id="CAG9313903.1"/>
    </source>
</evidence>
<comment type="caution">
    <text evidence="3">The sequence shown here is derived from an EMBL/GenBank/DDBJ whole genome shotgun (WGS) entry which is preliminary data.</text>
</comment>
<dbReference type="InterPro" id="IPR029488">
    <property type="entry name" value="Hmw/CFAP97"/>
</dbReference>
<dbReference type="PANTHER" id="PTHR33768">
    <property type="entry name" value="MIP11318P"/>
    <property type="match status" value="1"/>
</dbReference>
<feature type="region of interest" description="Disordered" evidence="2">
    <location>
        <begin position="170"/>
        <end position="205"/>
    </location>
</feature>
<dbReference type="AlphaFoldDB" id="A0AAU9IK74"/>
<dbReference type="Pfam" id="PF13879">
    <property type="entry name" value="Hmw_CFAP97"/>
    <property type="match status" value="1"/>
</dbReference>
<keyword evidence="4" id="KW-1185">Reference proteome</keyword>
<accession>A0AAU9IK74</accession>
<sequence length="205" mass="23957">MWNQKASCKITQELDFAREHLIHQYKLGKIKSRIDNKPPRKMPHVFSKAKKGLKEEERLNEMQHTNHLLLQKLLLIDTKPSQAATPISSSLKSLNRKNRIEELTKISEENRRILRKINTAGSHYNARKLDQDYRQHEYLAYQLSENARRIPSRTSYTINEILDGTGIMSSGVRSNRTLRPNSAYPTSRRENKFTRPQSANDLDEF</sequence>
<feature type="compositionally biased region" description="Polar residues" evidence="2">
    <location>
        <begin position="170"/>
        <end position="185"/>
    </location>
</feature>
<evidence type="ECO:0000256" key="1">
    <source>
        <dbReference type="ARBA" id="ARBA00008315"/>
    </source>
</evidence>
<reference evidence="3" key="1">
    <citation type="submission" date="2021-09" db="EMBL/GenBank/DDBJ databases">
        <authorList>
            <consortium name="AG Swart"/>
            <person name="Singh M."/>
            <person name="Singh A."/>
            <person name="Seah K."/>
            <person name="Emmerich C."/>
        </authorList>
    </citation>
    <scope>NUCLEOTIDE SEQUENCE</scope>
    <source>
        <strain evidence="3">ATCC30299</strain>
    </source>
</reference>